<reference evidence="12 13" key="1">
    <citation type="submission" date="2015-12" db="EMBL/GenBank/DDBJ databases">
        <authorList>
            <person name="Shamseldin A."/>
            <person name="Moawad H."/>
            <person name="Abd El-Rahim W.M."/>
            <person name="Sadowsky M.J."/>
        </authorList>
    </citation>
    <scope>NUCLEOTIDE SEQUENCE [LARGE SCALE GENOMIC DNA]</scope>
    <source>
        <strain evidence="12 13">SJ5A-1</strain>
    </source>
</reference>
<evidence type="ECO:0000256" key="4">
    <source>
        <dbReference type="ARBA" id="ARBA00022553"/>
    </source>
</evidence>
<dbReference type="SMART" id="SM01079">
    <property type="entry name" value="CHASE"/>
    <property type="match status" value="1"/>
</dbReference>
<comment type="subcellular location">
    <subcellularLocation>
        <location evidence="2">Membrane</location>
    </subcellularLocation>
</comment>
<sequence>MASLVVSLVVTGAAAWHTYKDGYEDAAAEFELVTAEAADVLVARFRKFQVALDGVAGLVRVVPDLTAPVFTEYVSAMRLDAGLPDGTRLALIEPLGQGDPADFAARMAARGLHGTVVYPETPGEDALVVTFIAPRDPQADEIGLNIGADPARRAVALAARDSAEIRLAPYGTGGAGQEDLPGLMLLRPIYAPGTDRANTEGLREGFVGWAAFPLVGTQVLADLTPLQPETYDYAIHLGPEATPETLVYDSATDASGAADSPRFQRTAQLDLFGQVVTISWSSRPGFEAAHVDRNHLLLMAFGSILAVMLAALLRAQAQRERSVTELVRVRTADLEAQRSQNDSIINNPHLGIVITDGSGVVLRSNPAAHTMLSAADCVGHSLDAVLPGATALGEDRQARMALRVDGEGRALSVKRDTWQTPEGATRSTFFLRDVTREEQDAQRVAETEQRLELALRAAEIGVFEFDLATGQSHVSDTWKRIMGVSDAGADFDYQGYFEARIDPDDFVVLKANDFACINGDTDRTVNEFRITRDDGTRWMRSDAMVSRRCADGRALTLTGTQVDITDSIEMEMVKHQFIATVSHELRTPLTAVNGAVTLMQAAEGEALSSQGRRLLEMARKNVDRLTVLVSDILDLQHVQTGNMRFKMDDVEITPLLRDARDQILPIARAAELNVAIHAPAHHLHHGLDRGRMLQVLANLLSNACKFAPAGSTVTLGATEGPEGLRLFVRDAGPGVPDTFRSSLFKPFRQADNSDSRDKGGTGLGLSIAREIVERMGGEIGYTRTEAGYTEFFILMRPQINRPVAEVRRQAAG</sequence>
<dbReference type="InterPro" id="IPR003594">
    <property type="entry name" value="HATPase_dom"/>
</dbReference>
<dbReference type="SUPFAM" id="SSF55785">
    <property type="entry name" value="PYP-like sensor domain (PAS domain)"/>
    <property type="match status" value="2"/>
</dbReference>
<dbReference type="EC" id="2.7.13.3" evidence="3"/>
<dbReference type="InterPro" id="IPR042240">
    <property type="entry name" value="CHASE_sf"/>
</dbReference>
<dbReference type="PRINTS" id="PR00344">
    <property type="entry name" value="BCTRLSENSOR"/>
</dbReference>
<dbReference type="InterPro" id="IPR006189">
    <property type="entry name" value="CHASE_dom"/>
</dbReference>
<keyword evidence="6" id="KW-0812">Transmembrane</keyword>
<dbReference type="InterPro" id="IPR004358">
    <property type="entry name" value="Sig_transdc_His_kin-like_C"/>
</dbReference>
<feature type="domain" description="CHASE" evidence="11">
    <location>
        <begin position="117"/>
        <end position="263"/>
    </location>
</feature>
<evidence type="ECO:0000259" key="11">
    <source>
        <dbReference type="PROSITE" id="PS50839"/>
    </source>
</evidence>
<dbReference type="PROSITE" id="PS50839">
    <property type="entry name" value="CHASE"/>
    <property type="match status" value="1"/>
</dbReference>
<evidence type="ECO:0000256" key="1">
    <source>
        <dbReference type="ARBA" id="ARBA00000085"/>
    </source>
</evidence>
<dbReference type="Gene3D" id="1.10.287.130">
    <property type="match status" value="1"/>
</dbReference>
<dbReference type="Proteomes" id="UP000054396">
    <property type="component" value="Unassembled WGS sequence"/>
</dbReference>
<evidence type="ECO:0000259" key="10">
    <source>
        <dbReference type="PROSITE" id="PS50109"/>
    </source>
</evidence>
<dbReference type="InterPro" id="IPR036097">
    <property type="entry name" value="HisK_dim/P_sf"/>
</dbReference>
<dbReference type="PROSITE" id="PS50109">
    <property type="entry name" value="HIS_KIN"/>
    <property type="match status" value="1"/>
</dbReference>
<protein>
    <recommendedName>
        <fullName evidence="3">histidine kinase</fullName>
        <ecNumber evidence="3">2.7.13.3</ecNumber>
    </recommendedName>
</protein>
<evidence type="ECO:0000313" key="12">
    <source>
        <dbReference type="EMBL" id="KUF10384.1"/>
    </source>
</evidence>
<dbReference type="Gene3D" id="3.30.565.10">
    <property type="entry name" value="Histidine kinase-like ATPase, C-terminal domain"/>
    <property type="match status" value="1"/>
</dbReference>
<evidence type="ECO:0000313" key="13">
    <source>
        <dbReference type="Proteomes" id="UP000054396"/>
    </source>
</evidence>
<gene>
    <name evidence="12" type="ORF">AVJ23_13380</name>
</gene>
<dbReference type="InterPro" id="IPR005467">
    <property type="entry name" value="His_kinase_dom"/>
</dbReference>
<dbReference type="Pfam" id="PF02518">
    <property type="entry name" value="HATPase_c"/>
    <property type="match status" value="1"/>
</dbReference>
<dbReference type="Gene3D" id="3.30.450.350">
    <property type="entry name" value="CHASE domain"/>
    <property type="match status" value="1"/>
</dbReference>
<keyword evidence="13" id="KW-1185">Reference proteome</keyword>
<keyword evidence="4" id="KW-0597">Phosphoprotein</keyword>
<dbReference type="STRING" id="1685382.AVJ23_13380"/>
<dbReference type="SUPFAM" id="SSF47384">
    <property type="entry name" value="Homodimeric domain of signal transducing histidine kinase"/>
    <property type="match status" value="1"/>
</dbReference>
<evidence type="ECO:0000256" key="9">
    <source>
        <dbReference type="ARBA" id="ARBA00023136"/>
    </source>
</evidence>
<comment type="caution">
    <text evidence="12">The sequence shown here is derived from an EMBL/GenBank/DDBJ whole genome shotgun (WGS) entry which is preliminary data.</text>
</comment>
<dbReference type="InterPro" id="IPR003661">
    <property type="entry name" value="HisK_dim/P_dom"/>
</dbReference>
<evidence type="ECO:0000256" key="6">
    <source>
        <dbReference type="ARBA" id="ARBA00022692"/>
    </source>
</evidence>
<evidence type="ECO:0000256" key="7">
    <source>
        <dbReference type="ARBA" id="ARBA00022777"/>
    </source>
</evidence>
<dbReference type="InterPro" id="IPR000014">
    <property type="entry name" value="PAS"/>
</dbReference>
<dbReference type="InterPro" id="IPR036890">
    <property type="entry name" value="HATPase_C_sf"/>
</dbReference>
<evidence type="ECO:0000256" key="3">
    <source>
        <dbReference type="ARBA" id="ARBA00012438"/>
    </source>
</evidence>
<dbReference type="EMBL" id="LPXO01000007">
    <property type="protein sequence ID" value="KUF10384.1"/>
    <property type="molecule type" value="Genomic_DNA"/>
</dbReference>
<dbReference type="RefSeq" id="WP_058862702.1">
    <property type="nucleotide sequence ID" value="NZ_LPXO01000007.1"/>
</dbReference>
<keyword evidence="9" id="KW-0472">Membrane</keyword>
<dbReference type="Pfam" id="PF03924">
    <property type="entry name" value="CHASE"/>
    <property type="match status" value="1"/>
</dbReference>
<name>A0A0W7WID0_9RHOB</name>
<proteinExistence type="predicted"/>
<comment type="catalytic activity">
    <reaction evidence="1">
        <text>ATP + protein L-histidine = ADP + protein N-phospho-L-histidine.</text>
        <dbReference type="EC" id="2.7.13.3"/>
    </reaction>
</comment>
<dbReference type="GO" id="GO:0000155">
    <property type="term" value="F:phosphorelay sensor kinase activity"/>
    <property type="evidence" value="ECO:0007669"/>
    <property type="project" value="InterPro"/>
</dbReference>
<keyword evidence="7" id="KW-0418">Kinase</keyword>
<dbReference type="Gene3D" id="2.10.70.100">
    <property type="match status" value="1"/>
</dbReference>
<evidence type="ECO:0000256" key="8">
    <source>
        <dbReference type="ARBA" id="ARBA00022989"/>
    </source>
</evidence>
<dbReference type="OrthoDB" id="7179697at2"/>
<organism evidence="12 13">
    <name type="scientific">Pseudoponticoccus marisrubri</name>
    <dbReference type="NCBI Taxonomy" id="1685382"/>
    <lineage>
        <taxon>Bacteria</taxon>
        <taxon>Pseudomonadati</taxon>
        <taxon>Pseudomonadota</taxon>
        <taxon>Alphaproteobacteria</taxon>
        <taxon>Rhodobacterales</taxon>
        <taxon>Roseobacteraceae</taxon>
        <taxon>Pseudoponticoccus</taxon>
    </lineage>
</organism>
<dbReference type="GO" id="GO:0005886">
    <property type="term" value="C:plasma membrane"/>
    <property type="evidence" value="ECO:0007669"/>
    <property type="project" value="TreeGrafter"/>
</dbReference>
<feature type="domain" description="Histidine kinase" evidence="10">
    <location>
        <begin position="580"/>
        <end position="799"/>
    </location>
</feature>
<accession>A0A0W7WID0</accession>
<dbReference type="PANTHER" id="PTHR43047:SF72">
    <property type="entry name" value="OSMOSENSING HISTIDINE PROTEIN KINASE SLN1"/>
    <property type="match status" value="1"/>
</dbReference>
<evidence type="ECO:0000256" key="5">
    <source>
        <dbReference type="ARBA" id="ARBA00022679"/>
    </source>
</evidence>
<dbReference type="InterPro" id="IPR035965">
    <property type="entry name" value="PAS-like_dom_sf"/>
</dbReference>
<keyword evidence="8" id="KW-1133">Transmembrane helix</keyword>
<dbReference type="PANTHER" id="PTHR43047">
    <property type="entry name" value="TWO-COMPONENT HISTIDINE PROTEIN KINASE"/>
    <property type="match status" value="1"/>
</dbReference>
<dbReference type="CDD" id="cd00082">
    <property type="entry name" value="HisKA"/>
    <property type="match status" value="1"/>
</dbReference>
<dbReference type="SMART" id="SM00387">
    <property type="entry name" value="HATPase_c"/>
    <property type="match status" value="1"/>
</dbReference>
<dbReference type="GO" id="GO:0009927">
    <property type="term" value="F:histidine phosphotransfer kinase activity"/>
    <property type="evidence" value="ECO:0007669"/>
    <property type="project" value="TreeGrafter"/>
</dbReference>
<dbReference type="Gene3D" id="3.30.450.20">
    <property type="entry name" value="PAS domain"/>
    <property type="match status" value="2"/>
</dbReference>
<dbReference type="Pfam" id="PF00512">
    <property type="entry name" value="HisKA"/>
    <property type="match status" value="1"/>
</dbReference>
<dbReference type="AlphaFoldDB" id="A0A0W7WID0"/>
<evidence type="ECO:0000256" key="2">
    <source>
        <dbReference type="ARBA" id="ARBA00004370"/>
    </source>
</evidence>
<dbReference type="SMART" id="SM00388">
    <property type="entry name" value="HisKA"/>
    <property type="match status" value="1"/>
</dbReference>
<dbReference type="SUPFAM" id="SSF55874">
    <property type="entry name" value="ATPase domain of HSP90 chaperone/DNA topoisomerase II/histidine kinase"/>
    <property type="match status" value="1"/>
</dbReference>
<dbReference type="SMART" id="SM00091">
    <property type="entry name" value="PAS"/>
    <property type="match status" value="2"/>
</dbReference>
<keyword evidence="5" id="KW-0808">Transferase</keyword>